<accession>A0A0D2MBS4</accession>
<name>A0A0D2MBS4_HYPSF</name>
<dbReference type="EMBL" id="KN817563">
    <property type="protein sequence ID" value="KJA20888.1"/>
    <property type="molecule type" value="Genomic_DNA"/>
</dbReference>
<feature type="signal peptide" evidence="1">
    <location>
        <begin position="1"/>
        <end position="21"/>
    </location>
</feature>
<keyword evidence="3" id="KW-1185">Reference proteome</keyword>
<protein>
    <recommendedName>
        <fullName evidence="4">Secreted protein</fullName>
    </recommendedName>
</protein>
<organism evidence="2 3">
    <name type="scientific">Hypholoma sublateritium (strain FD-334 SS-4)</name>
    <dbReference type="NCBI Taxonomy" id="945553"/>
    <lineage>
        <taxon>Eukaryota</taxon>
        <taxon>Fungi</taxon>
        <taxon>Dikarya</taxon>
        <taxon>Basidiomycota</taxon>
        <taxon>Agaricomycotina</taxon>
        <taxon>Agaricomycetes</taxon>
        <taxon>Agaricomycetidae</taxon>
        <taxon>Agaricales</taxon>
        <taxon>Agaricineae</taxon>
        <taxon>Strophariaceae</taxon>
        <taxon>Hypholoma</taxon>
    </lineage>
</organism>
<evidence type="ECO:0008006" key="4">
    <source>
        <dbReference type="Google" id="ProtNLM"/>
    </source>
</evidence>
<dbReference type="AlphaFoldDB" id="A0A0D2MBS4"/>
<evidence type="ECO:0000313" key="3">
    <source>
        <dbReference type="Proteomes" id="UP000054270"/>
    </source>
</evidence>
<evidence type="ECO:0000256" key="1">
    <source>
        <dbReference type="SAM" id="SignalP"/>
    </source>
</evidence>
<reference evidence="3" key="1">
    <citation type="submission" date="2014-04" db="EMBL/GenBank/DDBJ databases">
        <title>Evolutionary Origins and Diversification of the Mycorrhizal Mutualists.</title>
        <authorList>
            <consortium name="DOE Joint Genome Institute"/>
            <consortium name="Mycorrhizal Genomics Consortium"/>
            <person name="Kohler A."/>
            <person name="Kuo A."/>
            <person name="Nagy L.G."/>
            <person name="Floudas D."/>
            <person name="Copeland A."/>
            <person name="Barry K.W."/>
            <person name="Cichocki N."/>
            <person name="Veneault-Fourrey C."/>
            <person name="LaButti K."/>
            <person name="Lindquist E.A."/>
            <person name="Lipzen A."/>
            <person name="Lundell T."/>
            <person name="Morin E."/>
            <person name="Murat C."/>
            <person name="Riley R."/>
            <person name="Ohm R."/>
            <person name="Sun H."/>
            <person name="Tunlid A."/>
            <person name="Henrissat B."/>
            <person name="Grigoriev I.V."/>
            <person name="Hibbett D.S."/>
            <person name="Martin F."/>
        </authorList>
    </citation>
    <scope>NUCLEOTIDE SEQUENCE [LARGE SCALE GENOMIC DNA]</scope>
    <source>
        <strain evidence="3">FD-334 SS-4</strain>
    </source>
</reference>
<feature type="chain" id="PRO_5002258656" description="Secreted protein" evidence="1">
    <location>
        <begin position="22"/>
        <end position="109"/>
    </location>
</feature>
<sequence>MIETYLSLVLVLVLTAFGTQSSTLCCLSRREGKFDTGISILLSGFRRVPNASHLASPTDEATTSQMSLQSSSQVWSLTKLSAAEFCRWYVGSQEGKRGMVTVEVENAGT</sequence>
<keyword evidence="1" id="KW-0732">Signal</keyword>
<gene>
    <name evidence="2" type="ORF">HYPSUDRAFT_769613</name>
</gene>
<evidence type="ECO:0000313" key="2">
    <source>
        <dbReference type="EMBL" id="KJA20888.1"/>
    </source>
</evidence>
<proteinExistence type="predicted"/>
<dbReference type="Proteomes" id="UP000054270">
    <property type="component" value="Unassembled WGS sequence"/>
</dbReference>